<sequence length="37" mass="4277">MMGIIFLLLLHNVDVIMFMFVTSLCPYGSPDEQKFLI</sequence>
<reference evidence="1" key="1">
    <citation type="submission" date="2018-02" db="EMBL/GenBank/DDBJ databases">
        <title>Rhizophora mucronata_Transcriptome.</title>
        <authorList>
            <person name="Meera S.P."/>
            <person name="Sreeshan A."/>
            <person name="Augustine A."/>
        </authorList>
    </citation>
    <scope>NUCLEOTIDE SEQUENCE</scope>
    <source>
        <tissue evidence="1">Leaf</tissue>
    </source>
</reference>
<organism evidence="1">
    <name type="scientific">Rhizophora mucronata</name>
    <name type="common">Asiatic mangrove</name>
    <dbReference type="NCBI Taxonomy" id="61149"/>
    <lineage>
        <taxon>Eukaryota</taxon>
        <taxon>Viridiplantae</taxon>
        <taxon>Streptophyta</taxon>
        <taxon>Embryophyta</taxon>
        <taxon>Tracheophyta</taxon>
        <taxon>Spermatophyta</taxon>
        <taxon>Magnoliopsida</taxon>
        <taxon>eudicotyledons</taxon>
        <taxon>Gunneridae</taxon>
        <taxon>Pentapetalae</taxon>
        <taxon>rosids</taxon>
        <taxon>fabids</taxon>
        <taxon>Malpighiales</taxon>
        <taxon>Rhizophoraceae</taxon>
        <taxon>Rhizophora</taxon>
    </lineage>
</organism>
<accession>A0A2P2P630</accession>
<dbReference type="AlphaFoldDB" id="A0A2P2P630"/>
<protein>
    <submittedName>
        <fullName evidence="1">Uncharacterized protein</fullName>
    </submittedName>
</protein>
<proteinExistence type="predicted"/>
<evidence type="ECO:0000313" key="1">
    <source>
        <dbReference type="EMBL" id="MBX50190.1"/>
    </source>
</evidence>
<dbReference type="EMBL" id="GGEC01069706">
    <property type="protein sequence ID" value="MBX50190.1"/>
    <property type="molecule type" value="Transcribed_RNA"/>
</dbReference>
<name>A0A2P2P630_RHIMU</name>